<accession>A0A833QNF2</accession>
<dbReference type="OrthoDB" id="205623at2759"/>
<protein>
    <submittedName>
        <fullName evidence="1">Flavonol sulfotransferase-like protein</fullName>
    </submittedName>
</protein>
<organism evidence="1 2">
    <name type="scientific">Carex littledalei</name>
    <dbReference type="NCBI Taxonomy" id="544730"/>
    <lineage>
        <taxon>Eukaryota</taxon>
        <taxon>Viridiplantae</taxon>
        <taxon>Streptophyta</taxon>
        <taxon>Embryophyta</taxon>
        <taxon>Tracheophyta</taxon>
        <taxon>Spermatophyta</taxon>
        <taxon>Magnoliopsida</taxon>
        <taxon>Liliopsida</taxon>
        <taxon>Poales</taxon>
        <taxon>Cyperaceae</taxon>
        <taxon>Cyperoideae</taxon>
        <taxon>Cariceae</taxon>
        <taxon>Carex</taxon>
        <taxon>Carex subgen. Euthyceras</taxon>
    </lineage>
</organism>
<keyword evidence="2" id="KW-1185">Reference proteome</keyword>
<dbReference type="InterPro" id="IPR027417">
    <property type="entry name" value="P-loop_NTPase"/>
</dbReference>
<dbReference type="GO" id="GO:0016740">
    <property type="term" value="F:transferase activity"/>
    <property type="evidence" value="ECO:0007669"/>
    <property type="project" value="UniProtKB-KW"/>
</dbReference>
<evidence type="ECO:0000313" key="1">
    <source>
        <dbReference type="EMBL" id="KAF3326289.1"/>
    </source>
</evidence>
<proteinExistence type="predicted"/>
<dbReference type="EMBL" id="SWLB01000018">
    <property type="protein sequence ID" value="KAF3326289.1"/>
    <property type="molecule type" value="Genomic_DNA"/>
</dbReference>
<gene>
    <name evidence="1" type="ORF">FCM35_KLT07919</name>
</gene>
<comment type="caution">
    <text evidence="1">The sequence shown here is derived from an EMBL/GenBank/DDBJ whole genome shotgun (WGS) entry which is preliminary data.</text>
</comment>
<keyword evidence="1" id="KW-0808">Transferase</keyword>
<dbReference type="Gene3D" id="3.40.50.300">
    <property type="entry name" value="P-loop containing nucleotide triphosphate hydrolases"/>
    <property type="match status" value="1"/>
</dbReference>
<evidence type="ECO:0000313" key="2">
    <source>
        <dbReference type="Proteomes" id="UP000623129"/>
    </source>
</evidence>
<dbReference type="AlphaFoldDB" id="A0A833QNF2"/>
<name>A0A833QNF2_9POAL</name>
<sequence length="146" mass="17225">MKQNCLVSKNHVTLQQESADEPDPSLRPWRTETLIFLPIEIEEMDSPYKDLILSLPQEKRWQPYHLRNYQASFPKCSTIWLKALTFSVINRNKYEFSSHPLQRLNPHDCVKFLEPLFTDEGRVYLELKPPFAESSWPSLGLQYASR</sequence>
<reference evidence="1" key="1">
    <citation type="submission" date="2020-01" db="EMBL/GenBank/DDBJ databases">
        <title>Genome sequence of Kobresia littledalei, the first chromosome-level genome in the family Cyperaceae.</title>
        <authorList>
            <person name="Qu G."/>
        </authorList>
    </citation>
    <scope>NUCLEOTIDE SEQUENCE</scope>
    <source>
        <strain evidence="1">C.B.Clarke</strain>
        <tissue evidence="1">Leaf</tissue>
    </source>
</reference>
<dbReference type="Proteomes" id="UP000623129">
    <property type="component" value="Unassembled WGS sequence"/>
</dbReference>